<dbReference type="SUPFAM" id="SSF47616">
    <property type="entry name" value="GST C-terminal domain-like"/>
    <property type="match status" value="1"/>
</dbReference>
<dbReference type="InterPro" id="IPR004045">
    <property type="entry name" value="Glutathione_S-Trfase_N"/>
</dbReference>
<keyword evidence="2" id="KW-0963">Cytoplasm</keyword>
<evidence type="ECO:0000313" key="7">
    <source>
        <dbReference type="Proteomes" id="UP000326789"/>
    </source>
</evidence>
<dbReference type="RefSeq" id="WP_150873134.1">
    <property type="nucleotide sequence ID" value="NZ_VWSE01000010.1"/>
</dbReference>
<comment type="similarity">
    <text evidence="3">Belongs to the GST superfamily.</text>
</comment>
<dbReference type="GO" id="GO:0004364">
    <property type="term" value="F:glutathione transferase activity"/>
    <property type="evidence" value="ECO:0007669"/>
    <property type="project" value="TreeGrafter"/>
</dbReference>
<dbReference type="InterPro" id="IPR036282">
    <property type="entry name" value="Glutathione-S-Trfase_C_sf"/>
</dbReference>
<comment type="subcellular location">
    <subcellularLocation>
        <location evidence="1">Cytoplasm</location>
    </subcellularLocation>
</comment>
<comment type="caution">
    <text evidence="6">The sequence shown here is derived from an EMBL/GenBank/DDBJ whole genome shotgun (WGS) entry which is preliminary data.</text>
</comment>
<dbReference type="Pfam" id="PF00043">
    <property type="entry name" value="GST_C"/>
    <property type="match status" value="1"/>
</dbReference>
<protein>
    <submittedName>
        <fullName evidence="6">Glutathione S-transferase family protein</fullName>
    </submittedName>
</protein>
<dbReference type="AlphaFoldDB" id="A0A5N3QTG9"/>
<keyword evidence="6" id="KW-0808">Transferase</keyword>
<dbReference type="SUPFAM" id="SSF52833">
    <property type="entry name" value="Thioredoxin-like"/>
    <property type="match status" value="1"/>
</dbReference>
<accession>A0A5N3QTG9</accession>
<dbReference type="GO" id="GO:0006749">
    <property type="term" value="P:glutathione metabolic process"/>
    <property type="evidence" value="ECO:0007669"/>
    <property type="project" value="TreeGrafter"/>
</dbReference>
<dbReference type="InterPro" id="IPR010987">
    <property type="entry name" value="Glutathione-S-Trfase_C-like"/>
</dbReference>
<dbReference type="Proteomes" id="UP000326789">
    <property type="component" value="Unassembled WGS sequence"/>
</dbReference>
<evidence type="ECO:0000313" key="6">
    <source>
        <dbReference type="EMBL" id="KAB0285433.1"/>
    </source>
</evidence>
<dbReference type="PROSITE" id="PS50405">
    <property type="entry name" value="GST_CTER"/>
    <property type="match status" value="1"/>
</dbReference>
<feature type="domain" description="GST N-terminal" evidence="4">
    <location>
        <begin position="3"/>
        <end position="84"/>
    </location>
</feature>
<reference evidence="6 7" key="1">
    <citation type="submission" date="2019-09" db="EMBL/GenBank/DDBJ databases">
        <title>Whole genome sequence of Vibrio fortis.</title>
        <authorList>
            <person name="Das S.K."/>
        </authorList>
    </citation>
    <scope>NUCLEOTIDE SEQUENCE [LARGE SCALE GENOMIC DNA]</scope>
    <source>
        <strain evidence="6 7">AN60</strain>
    </source>
</reference>
<dbReference type="InterPro" id="IPR040079">
    <property type="entry name" value="Glutathione_S-Trfase"/>
</dbReference>
<evidence type="ECO:0000259" key="4">
    <source>
        <dbReference type="PROSITE" id="PS50404"/>
    </source>
</evidence>
<sequence length="246" mass="28001">MSQRIKIFHDPTSEPSRAVHWLVLEAGIDVDIEYIWLTRGDHMSDSFLQINPLHQVPAMQHGDFCLSEATAIMNYITDVYGCSERWFGQDIKTKAVINKHLSWYHTNLRRLLTLDYFLPVLLLPAYLGFAKPSEKEVSEKKEAMAAMFAQLDGMLSDTTYLCGDELTAVDILYASDVFALQISPDYESILSPYKHVVGWLSRLIAMSSYTESHKAWNHVSPLIVELNGQAKESPRWIADTCEKLIS</sequence>
<name>A0A5N3QTG9_9VIBR</name>
<dbReference type="SFLD" id="SFLDS00019">
    <property type="entry name" value="Glutathione_Transferase_(cytos"/>
    <property type="match status" value="1"/>
</dbReference>
<dbReference type="InterPro" id="IPR051369">
    <property type="entry name" value="GST_Theta"/>
</dbReference>
<feature type="domain" description="GST C-terminal" evidence="5">
    <location>
        <begin position="90"/>
        <end position="222"/>
    </location>
</feature>
<gene>
    <name evidence="6" type="ORF">F2P58_23235</name>
</gene>
<dbReference type="Pfam" id="PF02798">
    <property type="entry name" value="GST_N"/>
    <property type="match status" value="1"/>
</dbReference>
<organism evidence="6 7">
    <name type="scientific">Vibrio fortis</name>
    <dbReference type="NCBI Taxonomy" id="212667"/>
    <lineage>
        <taxon>Bacteria</taxon>
        <taxon>Pseudomonadati</taxon>
        <taxon>Pseudomonadota</taxon>
        <taxon>Gammaproteobacteria</taxon>
        <taxon>Vibrionales</taxon>
        <taxon>Vibrionaceae</taxon>
        <taxon>Vibrio</taxon>
    </lineage>
</organism>
<dbReference type="PROSITE" id="PS50404">
    <property type="entry name" value="GST_NTER"/>
    <property type="match status" value="1"/>
</dbReference>
<dbReference type="Gene3D" id="3.40.30.10">
    <property type="entry name" value="Glutaredoxin"/>
    <property type="match status" value="1"/>
</dbReference>
<evidence type="ECO:0000256" key="3">
    <source>
        <dbReference type="RuleBase" id="RU003494"/>
    </source>
</evidence>
<dbReference type="SFLD" id="SFLDG00358">
    <property type="entry name" value="Main_(cytGST)"/>
    <property type="match status" value="1"/>
</dbReference>
<dbReference type="EMBL" id="VWSE01000010">
    <property type="protein sequence ID" value="KAB0285433.1"/>
    <property type="molecule type" value="Genomic_DNA"/>
</dbReference>
<dbReference type="InterPro" id="IPR036249">
    <property type="entry name" value="Thioredoxin-like_sf"/>
</dbReference>
<dbReference type="InterPro" id="IPR004046">
    <property type="entry name" value="GST_C"/>
</dbReference>
<dbReference type="GO" id="GO:0005737">
    <property type="term" value="C:cytoplasm"/>
    <property type="evidence" value="ECO:0007669"/>
    <property type="project" value="UniProtKB-SubCell"/>
</dbReference>
<dbReference type="PANTHER" id="PTHR43917:SF8">
    <property type="entry name" value="GH16740P-RELATED"/>
    <property type="match status" value="1"/>
</dbReference>
<dbReference type="Gene3D" id="1.20.1050.10">
    <property type="match status" value="1"/>
</dbReference>
<evidence type="ECO:0000256" key="1">
    <source>
        <dbReference type="ARBA" id="ARBA00004496"/>
    </source>
</evidence>
<proteinExistence type="inferred from homology"/>
<evidence type="ECO:0000256" key="2">
    <source>
        <dbReference type="ARBA" id="ARBA00022490"/>
    </source>
</evidence>
<evidence type="ECO:0000259" key="5">
    <source>
        <dbReference type="PROSITE" id="PS50405"/>
    </source>
</evidence>
<dbReference type="PANTHER" id="PTHR43917">
    <property type="match status" value="1"/>
</dbReference>